<protein>
    <submittedName>
        <fullName evidence="2">LmbE family protein</fullName>
    </submittedName>
</protein>
<accession>A0A1V3C6F0</accession>
<keyword evidence="3" id="KW-1185">Reference proteome</keyword>
<dbReference type="STRING" id="501010.NOSIN_20730"/>
<dbReference type="RefSeq" id="WP_077692394.1">
    <property type="nucleotide sequence ID" value="NZ_MCOK01000001.1"/>
</dbReference>
<dbReference type="PANTHER" id="PTHR12993">
    <property type="entry name" value="N-ACETYLGLUCOSAMINYL-PHOSPHATIDYLINOSITOL DE-N-ACETYLASE-RELATED"/>
    <property type="match status" value="1"/>
</dbReference>
<dbReference type="InterPro" id="IPR024078">
    <property type="entry name" value="LmbE-like_dom_sf"/>
</dbReference>
<dbReference type="OrthoDB" id="116799at2"/>
<evidence type="ECO:0000313" key="3">
    <source>
        <dbReference type="Proteomes" id="UP000189004"/>
    </source>
</evidence>
<evidence type="ECO:0000256" key="1">
    <source>
        <dbReference type="ARBA" id="ARBA00022833"/>
    </source>
</evidence>
<dbReference type="EMBL" id="MCOK01000001">
    <property type="protein sequence ID" value="OOC55960.1"/>
    <property type="molecule type" value="Genomic_DNA"/>
</dbReference>
<keyword evidence="1" id="KW-0862">Zinc</keyword>
<gene>
    <name evidence="2" type="ORF">NOSIN_20730</name>
</gene>
<dbReference type="Gene3D" id="3.40.50.10320">
    <property type="entry name" value="LmbE-like"/>
    <property type="match status" value="1"/>
</dbReference>
<organism evidence="2 3">
    <name type="scientific">Nocardiopsis sinuspersici</name>
    <dbReference type="NCBI Taxonomy" id="501010"/>
    <lineage>
        <taxon>Bacteria</taxon>
        <taxon>Bacillati</taxon>
        <taxon>Actinomycetota</taxon>
        <taxon>Actinomycetes</taxon>
        <taxon>Streptosporangiales</taxon>
        <taxon>Nocardiopsidaceae</taxon>
        <taxon>Nocardiopsis</taxon>
    </lineage>
</organism>
<reference evidence="3" key="1">
    <citation type="submission" date="2016-08" db="EMBL/GenBank/DDBJ databases">
        <authorList>
            <person name="Tokovenko B."/>
            <person name="Kalinowski J."/>
        </authorList>
    </citation>
    <scope>NUCLEOTIDE SEQUENCE [LARGE SCALE GENOMIC DNA]</scope>
    <source>
        <strain evidence="3">UTMC102</strain>
    </source>
</reference>
<dbReference type="AlphaFoldDB" id="A0A1V3C6F0"/>
<proteinExistence type="predicted"/>
<dbReference type="Proteomes" id="UP000189004">
    <property type="component" value="Unassembled WGS sequence"/>
</dbReference>
<dbReference type="GO" id="GO:0016811">
    <property type="term" value="F:hydrolase activity, acting on carbon-nitrogen (but not peptide) bonds, in linear amides"/>
    <property type="evidence" value="ECO:0007669"/>
    <property type="project" value="TreeGrafter"/>
</dbReference>
<evidence type="ECO:0000313" key="2">
    <source>
        <dbReference type="EMBL" id="OOC55960.1"/>
    </source>
</evidence>
<dbReference type="PANTHER" id="PTHR12993:SF11">
    <property type="entry name" value="N-ACETYLGLUCOSAMINYL-PHOSPHATIDYLINOSITOL DE-N-ACETYLASE"/>
    <property type="match status" value="1"/>
</dbReference>
<comment type="caution">
    <text evidence="2">The sequence shown here is derived from an EMBL/GenBank/DDBJ whole genome shotgun (WGS) entry which is preliminary data.</text>
</comment>
<sequence>MTTDWSQERILVYAPHPDDEMLGCGGLISKAKAAGAEVFVQFLTVGDTADLSPKGFSTAEERYAEIKKVADHFRWDDWHMAFPGDQYHLRLDSVARVDLTQLIERESPLAVERIRPTVVLTPHRASYNQDHQATAEAVHTALRPSNAALRHHPRLVLAYEEAADHWRSEPLCPPNLVVELDEVQMADKLHGMELYGSQHHQHPHTRSEATLRSLAVLRGMQAGVALGEGFHVLRCLA</sequence>
<dbReference type="Pfam" id="PF02585">
    <property type="entry name" value="PIG-L"/>
    <property type="match status" value="1"/>
</dbReference>
<name>A0A1V3C6F0_9ACTN</name>
<dbReference type="GO" id="GO:0016137">
    <property type="term" value="P:glycoside metabolic process"/>
    <property type="evidence" value="ECO:0007669"/>
    <property type="project" value="UniProtKB-ARBA"/>
</dbReference>
<dbReference type="SUPFAM" id="SSF102588">
    <property type="entry name" value="LmbE-like"/>
    <property type="match status" value="1"/>
</dbReference>
<dbReference type="InterPro" id="IPR003737">
    <property type="entry name" value="GlcNAc_PI_deacetylase-related"/>
</dbReference>